<keyword evidence="2" id="KW-0645">Protease</keyword>
<keyword evidence="4" id="KW-0788">Thiol protease</keyword>
<keyword evidence="3" id="KW-0378">Hydrolase</keyword>
<dbReference type="GO" id="GO:0080090">
    <property type="term" value="P:regulation of primary metabolic process"/>
    <property type="evidence" value="ECO:0007669"/>
    <property type="project" value="UniProtKB-ARBA"/>
</dbReference>
<evidence type="ECO:0000256" key="2">
    <source>
        <dbReference type="ARBA" id="ARBA00022670"/>
    </source>
</evidence>
<dbReference type="AlphaFoldDB" id="A0A915DEM9"/>
<accession>A0A915DEM9</accession>
<dbReference type="GO" id="GO:0005634">
    <property type="term" value="C:nucleus"/>
    <property type="evidence" value="ECO:0007669"/>
    <property type="project" value="TreeGrafter"/>
</dbReference>
<feature type="domain" description="Ubiquitin-like protease family profile" evidence="5">
    <location>
        <begin position="75"/>
        <end position="238"/>
    </location>
</feature>
<dbReference type="GO" id="GO:0016926">
    <property type="term" value="P:protein desumoylation"/>
    <property type="evidence" value="ECO:0007669"/>
    <property type="project" value="TreeGrafter"/>
</dbReference>
<dbReference type="PANTHER" id="PTHR12606:SF141">
    <property type="entry name" value="GH15225P-RELATED"/>
    <property type="match status" value="1"/>
</dbReference>
<evidence type="ECO:0000313" key="6">
    <source>
        <dbReference type="Proteomes" id="UP000887574"/>
    </source>
</evidence>
<proteinExistence type="inferred from homology"/>
<dbReference type="Pfam" id="PF02902">
    <property type="entry name" value="Peptidase_C48"/>
    <property type="match status" value="1"/>
</dbReference>
<dbReference type="PANTHER" id="PTHR12606">
    <property type="entry name" value="SENTRIN/SUMO-SPECIFIC PROTEASE"/>
    <property type="match status" value="1"/>
</dbReference>
<dbReference type="GO" id="GO:0006508">
    <property type="term" value="P:proteolysis"/>
    <property type="evidence" value="ECO:0007669"/>
    <property type="project" value="UniProtKB-KW"/>
</dbReference>
<evidence type="ECO:0000313" key="7">
    <source>
        <dbReference type="WBParaSite" id="jg18435"/>
    </source>
</evidence>
<dbReference type="SUPFAM" id="SSF54001">
    <property type="entry name" value="Cysteine proteinases"/>
    <property type="match status" value="1"/>
</dbReference>
<name>A0A915DEM9_9BILA</name>
<protein>
    <submittedName>
        <fullName evidence="7">Ubiquitin-like protease family profile domain-containing protein</fullName>
    </submittedName>
</protein>
<comment type="similarity">
    <text evidence="1">Belongs to the peptidase C48 family.</text>
</comment>
<sequence>MLKESSPFSCLETCLQQLSIVTNTRCSPERFHHVFANTKDFPVLPEESDLLIDKIWHESAEEFPLDEMCVEKFGVSISRRDLLKLKSIEWLNDEIINFYMQLIVQRSTHEPDLPKVFAFNSFFFTSLKNRGFAAVKRWTKSIDLSSFDIILVPIHDKTHWSLAVIDMQNQSIEYYDSMLTNRADYVLLLKQYIIFESLDKRKSKLDLESWKFGTKYNIPKQSNGSDCGVFVCRFADYISQRKQINFEQIHMKYFRRRMVYEICTGTLL</sequence>
<dbReference type="InterPro" id="IPR003653">
    <property type="entry name" value="Peptidase_C48_C"/>
</dbReference>
<evidence type="ECO:0000256" key="3">
    <source>
        <dbReference type="ARBA" id="ARBA00022801"/>
    </source>
</evidence>
<dbReference type="Proteomes" id="UP000887574">
    <property type="component" value="Unplaced"/>
</dbReference>
<dbReference type="GO" id="GO:0060255">
    <property type="term" value="P:regulation of macromolecule metabolic process"/>
    <property type="evidence" value="ECO:0007669"/>
    <property type="project" value="UniProtKB-ARBA"/>
</dbReference>
<reference evidence="7" key="1">
    <citation type="submission" date="2022-11" db="UniProtKB">
        <authorList>
            <consortium name="WormBaseParasite"/>
        </authorList>
    </citation>
    <scope>IDENTIFICATION</scope>
</reference>
<dbReference type="FunFam" id="3.40.395.10:FF:000001">
    <property type="entry name" value="Sentrin-specific protease 1"/>
    <property type="match status" value="1"/>
</dbReference>
<dbReference type="WBParaSite" id="jg18435">
    <property type="protein sequence ID" value="jg18435"/>
    <property type="gene ID" value="jg18435"/>
</dbReference>
<dbReference type="GO" id="GO:0016929">
    <property type="term" value="F:deSUMOylase activity"/>
    <property type="evidence" value="ECO:0007669"/>
    <property type="project" value="TreeGrafter"/>
</dbReference>
<organism evidence="6 7">
    <name type="scientific">Ditylenchus dipsaci</name>
    <dbReference type="NCBI Taxonomy" id="166011"/>
    <lineage>
        <taxon>Eukaryota</taxon>
        <taxon>Metazoa</taxon>
        <taxon>Ecdysozoa</taxon>
        <taxon>Nematoda</taxon>
        <taxon>Chromadorea</taxon>
        <taxon>Rhabditida</taxon>
        <taxon>Tylenchina</taxon>
        <taxon>Tylenchomorpha</taxon>
        <taxon>Sphaerularioidea</taxon>
        <taxon>Anguinidae</taxon>
        <taxon>Anguininae</taxon>
        <taxon>Ditylenchus</taxon>
    </lineage>
</organism>
<evidence type="ECO:0000256" key="1">
    <source>
        <dbReference type="ARBA" id="ARBA00005234"/>
    </source>
</evidence>
<dbReference type="InterPro" id="IPR038765">
    <property type="entry name" value="Papain-like_cys_pep_sf"/>
</dbReference>
<dbReference type="Gene3D" id="3.40.395.10">
    <property type="entry name" value="Adenoviral Proteinase, Chain A"/>
    <property type="match status" value="1"/>
</dbReference>
<keyword evidence="6" id="KW-1185">Reference proteome</keyword>
<dbReference type="PROSITE" id="PS50600">
    <property type="entry name" value="ULP_PROTEASE"/>
    <property type="match status" value="1"/>
</dbReference>
<evidence type="ECO:0000259" key="5">
    <source>
        <dbReference type="PROSITE" id="PS50600"/>
    </source>
</evidence>
<evidence type="ECO:0000256" key="4">
    <source>
        <dbReference type="ARBA" id="ARBA00022807"/>
    </source>
</evidence>